<keyword evidence="2" id="KW-1185">Reference proteome</keyword>
<protein>
    <submittedName>
        <fullName evidence="1">Uncharacterized protein</fullName>
    </submittedName>
</protein>
<evidence type="ECO:0000313" key="1">
    <source>
        <dbReference type="EMBL" id="RYR53511.1"/>
    </source>
</evidence>
<sequence>MCHKEPSAVIHFETMPTYQGNDLVTDIRVLHIVFWSYYSCIRVFKHCKPVVQVDGTHLYEKYKGCLLLTITIISSQLHLQLWRTRLLMHDTSSLTTYDNLL</sequence>
<proteinExistence type="predicted"/>
<gene>
    <name evidence="1" type="ORF">Ahy_A06g028666</name>
</gene>
<accession>A0A445CRG2</accession>
<evidence type="ECO:0000313" key="2">
    <source>
        <dbReference type="Proteomes" id="UP000289738"/>
    </source>
</evidence>
<comment type="caution">
    <text evidence="1">The sequence shown here is derived from an EMBL/GenBank/DDBJ whole genome shotgun (WGS) entry which is preliminary data.</text>
</comment>
<dbReference type="EMBL" id="SDMP01000006">
    <property type="protein sequence ID" value="RYR53511.1"/>
    <property type="molecule type" value="Genomic_DNA"/>
</dbReference>
<name>A0A445CRG2_ARAHY</name>
<dbReference type="AlphaFoldDB" id="A0A445CRG2"/>
<reference evidence="1 2" key="1">
    <citation type="submission" date="2019-01" db="EMBL/GenBank/DDBJ databases">
        <title>Sequencing of cultivated peanut Arachis hypogaea provides insights into genome evolution and oil improvement.</title>
        <authorList>
            <person name="Chen X."/>
        </authorList>
    </citation>
    <scope>NUCLEOTIDE SEQUENCE [LARGE SCALE GENOMIC DNA]</scope>
    <source>
        <strain evidence="2">cv. Fuhuasheng</strain>
        <tissue evidence="1">Leaves</tissue>
    </source>
</reference>
<organism evidence="1 2">
    <name type="scientific">Arachis hypogaea</name>
    <name type="common">Peanut</name>
    <dbReference type="NCBI Taxonomy" id="3818"/>
    <lineage>
        <taxon>Eukaryota</taxon>
        <taxon>Viridiplantae</taxon>
        <taxon>Streptophyta</taxon>
        <taxon>Embryophyta</taxon>
        <taxon>Tracheophyta</taxon>
        <taxon>Spermatophyta</taxon>
        <taxon>Magnoliopsida</taxon>
        <taxon>eudicotyledons</taxon>
        <taxon>Gunneridae</taxon>
        <taxon>Pentapetalae</taxon>
        <taxon>rosids</taxon>
        <taxon>fabids</taxon>
        <taxon>Fabales</taxon>
        <taxon>Fabaceae</taxon>
        <taxon>Papilionoideae</taxon>
        <taxon>50 kb inversion clade</taxon>
        <taxon>dalbergioids sensu lato</taxon>
        <taxon>Dalbergieae</taxon>
        <taxon>Pterocarpus clade</taxon>
        <taxon>Arachis</taxon>
    </lineage>
</organism>
<dbReference type="Proteomes" id="UP000289738">
    <property type="component" value="Chromosome A06"/>
</dbReference>